<organism evidence="2 3">
    <name type="scientific">Ridgeia piscesae</name>
    <name type="common">Tubeworm</name>
    <dbReference type="NCBI Taxonomy" id="27915"/>
    <lineage>
        <taxon>Eukaryota</taxon>
        <taxon>Metazoa</taxon>
        <taxon>Spiralia</taxon>
        <taxon>Lophotrochozoa</taxon>
        <taxon>Annelida</taxon>
        <taxon>Polychaeta</taxon>
        <taxon>Sedentaria</taxon>
        <taxon>Canalipalpata</taxon>
        <taxon>Sabellida</taxon>
        <taxon>Siboglinidae</taxon>
        <taxon>Ridgeia</taxon>
    </lineage>
</organism>
<dbReference type="Proteomes" id="UP001209878">
    <property type="component" value="Unassembled WGS sequence"/>
</dbReference>
<reference evidence="2" key="1">
    <citation type="journal article" date="2023" name="Mol. Biol. Evol.">
        <title>Third-Generation Sequencing Reveals the Adaptive Role of the Epigenome in Three Deep-Sea Polychaetes.</title>
        <authorList>
            <person name="Perez M."/>
            <person name="Aroh O."/>
            <person name="Sun Y."/>
            <person name="Lan Y."/>
            <person name="Juniper S.K."/>
            <person name="Young C.R."/>
            <person name="Angers B."/>
            <person name="Qian P.Y."/>
        </authorList>
    </citation>
    <scope>NUCLEOTIDE SEQUENCE</scope>
    <source>
        <strain evidence="2">R07B-5</strain>
    </source>
</reference>
<evidence type="ECO:0008006" key="4">
    <source>
        <dbReference type="Google" id="ProtNLM"/>
    </source>
</evidence>
<evidence type="ECO:0000313" key="3">
    <source>
        <dbReference type="Proteomes" id="UP001209878"/>
    </source>
</evidence>
<accession>A0AAD9UCT0</accession>
<name>A0AAD9UCT0_RIDPI</name>
<dbReference type="PANTHER" id="PTHR21520">
    <property type="entry name" value="GLUTAMATE-RICH PROTEIN 2"/>
    <property type="match status" value="1"/>
</dbReference>
<protein>
    <recommendedName>
        <fullName evidence="4">Glutamate-rich protein 2</fullName>
    </recommendedName>
</protein>
<keyword evidence="3" id="KW-1185">Reference proteome</keyword>
<comment type="caution">
    <text evidence="2">The sequence shown here is derived from an EMBL/GenBank/DDBJ whole genome shotgun (WGS) entry which is preliminary data.</text>
</comment>
<evidence type="ECO:0000256" key="1">
    <source>
        <dbReference type="SAM" id="MobiDB-lite"/>
    </source>
</evidence>
<gene>
    <name evidence="2" type="ORF">NP493_257g01029</name>
</gene>
<proteinExistence type="predicted"/>
<sequence>MTRKAPNQLLIEFVTSLMSEDYVTAKKLCEMILIYEPTNKEALQFQPLINEKIQLDEERETEESDDDTDSDDDSDDDDSDSSSSSTSDQEQEEPKAKQTGPGNSHCCHGKEGT</sequence>
<dbReference type="InterPro" id="IPR026703">
    <property type="entry name" value="ERICH2"/>
</dbReference>
<feature type="compositionally biased region" description="Acidic residues" evidence="1">
    <location>
        <begin position="57"/>
        <end position="80"/>
    </location>
</feature>
<feature type="region of interest" description="Disordered" evidence="1">
    <location>
        <begin position="51"/>
        <end position="113"/>
    </location>
</feature>
<evidence type="ECO:0000313" key="2">
    <source>
        <dbReference type="EMBL" id="KAK2184668.1"/>
    </source>
</evidence>
<dbReference type="PANTHER" id="PTHR21520:SF2">
    <property type="entry name" value="GLUTAMATE-RICH PROTEIN 2"/>
    <property type="match status" value="1"/>
</dbReference>
<dbReference type="AlphaFoldDB" id="A0AAD9UCT0"/>
<dbReference type="EMBL" id="JAODUO010000257">
    <property type="protein sequence ID" value="KAK2184668.1"/>
    <property type="molecule type" value="Genomic_DNA"/>
</dbReference>